<keyword evidence="3" id="KW-1185">Reference proteome</keyword>
<sequence>MPPKSSPSPPPPSFLLVPGRHLLDIGQIRAAAASPPLLLPPSRRQPPLIHTLAATLLFYFPSSPLLHLLPGILRRLLHRRRLLSHPPGSSRHRHAGRHRPLLHAVKSTAKRQRGGECDGGQQPPAMPWRRSTTAAQRWAARQQSKTTAVSDSMGHLPLGSGSNGHPPRGSDSDDHHPPPHQATAAVPRPAPHGSGDGGGRNTSGRHLWADPPSPMTERRRRVLTSRRRTTGLVTLGVAVEVSCPSVRAELTDVLKLLYFGKGALTIRTTRGLVLVHGDLIGNGHLLEHGEQLHLHHVLWQLSHELLHDLFLYSAQTSTNSHGGDGDDSSLDTWRASLHDQLPSSPPCS</sequence>
<dbReference type="HOGENOM" id="CLU_797833_0_0_1"/>
<feature type="compositionally biased region" description="Low complexity" evidence="1">
    <location>
        <begin position="128"/>
        <end position="144"/>
    </location>
</feature>
<dbReference type="Proteomes" id="UP000026962">
    <property type="component" value="Chromosome 9"/>
</dbReference>
<name>A0A0E0M016_ORYPU</name>
<dbReference type="AlphaFoldDB" id="A0A0E0M016"/>
<dbReference type="Gramene" id="OPUNC09G05450.1">
    <property type="protein sequence ID" value="OPUNC09G05450.1"/>
    <property type="gene ID" value="OPUNC09G05450"/>
</dbReference>
<evidence type="ECO:0000313" key="3">
    <source>
        <dbReference type="Proteomes" id="UP000026962"/>
    </source>
</evidence>
<protein>
    <submittedName>
        <fullName evidence="2">Uncharacterized protein</fullName>
    </submittedName>
</protein>
<organism evidence="2">
    <name type="scientific">Oryza punctata</name>
    <name type="common">Red rice</name>
    <dbReference type="NCBI Taxonomy" id="4537"/>
    <lineage>
        <taxon>Eukaryota</taxon>
        <taxon>Viridiplantae</taxon>
        <taxon>Streptophyta</taxon>
        <taxon>Embryophyta</taxon>
        <taxon>Tracheophyta</taxon>
        <taxon>Spermatophyta</taxon>
        <taxon>Magnoliopsida</taxon>
        <taxon>Liliopsida</taxon>
        <taxon>Poales</taxon>
        <taxon>Poaceae</taxon>
        <taxon>BOP clade</taxon>
        <taxon>Oryzoideae</taxon>
        <taxon>Oryzeae</taxon>
        <taxon>Oryzinae</taxon>
        <taxon>Oryza</taxon>
    </lineage>
</organism>
<reference evidence="2" key="2">
    <citation type="submission" date="2018-05" db="EMBL/GenBank/DDBJ databases">
        <title>OpunRS2 (Oryza punctata Reference Sequence Version 2).</title>
        <authorList>
            <person name="Zhang J."/>
            <person name="Kudrna D."/>
            <person name="Lee S."/>
            <person name="Talag J."/>
            <person name="Welchert J."/>
            <person name="Wing R.A."/>
        </authorList>
    </citation>
    <scope>NUCLEOTIDE SEQUENCE [LARGE SCALE GENOMIC DNA]</scope>
</reference>
<feature type="compositionally biased region" description="Basic and acidic residues" evidence="1">
    <location>
        <begin position="168"/>
        <end position="177"/>
    </location>
</feature>
<proteinExistence type="predicted"/>
<accession>A0A0E0M016</accession>
<evidence type="ECO:0000256" key="1">
    <source>
        <dbReference type="SAM" id="MobiDB-lite"/>
    </source>
</evidence>
<feature type="compositionally biased region" description="Basic residues" evidence="1">
    <location>
        <begin position="90"/>
        <end position="101"/>
    </location>
</feature>
<feature type="region of interest" description="Disordered" evidence="1">
    <location>
        <begin position="84"/>
        <end position="225"/>
    </location>
</feature>
<reference evidence="2" key="1">
    <citation type="submission" date="2015-04" db="UniProtKB">
        <authorList>
            <consortium name="EnsemblPlants"/>
        </authorList>
    </citation>
    <scope>IDENTIFICATION</scope>
</reference>
<evidence type="ECO:0000313" key="2">
    <source>
        <dbReference type="EnsemblPlants" id="OPUNC09G05450.1"/>
    </source>
</evidence>
<dbReference type="EnsemblPlants" id="OPUNC09G05450.1">
    <property type="protein sequence ID" value="OPUNC09G05450.1"/>
    <property type="gene ID" value="OPUNC09G05450"/>
</dbReference>